<dbReference type="RefSeq" id="WP_177174135.1">
    <property type="nucleotide sequence ID" value="NZ_FOGT01000001.1"/>
</dbReference>
<organism evidence="2 3">
    <name type="scientific">Salipaludibacillus aurantiacus</name>
    <dbReference type="NCBI Taxonomy" id="1601833"/>
    <lineage>
        <taxon>Bacteria</taxon>
        <taxon>Bacillati</taxon>
        <taxon>Bacillota</taxon>
        <taxon>Bacilli</taxon>
        <taxon>Bacillales</taxon>
        <taxon>Bacillaceae</taxon>
    </lineage>
</organism>
<evidence type="ECO:0000259" key="1">
    <source>
        <dbReference type="Pfam" id="PF22819"/>
    </source>
</evidence>
<gene>
    <name evidence="2" type="ORF">SAMN05518684_101138</name>
</gene>
<sequence length="148" mass="17607">MFFWGIVILLSVTGCDEPENWEELENESTASELIQFMDDYKEAWEESLEQQSYSVVEPFFVGNSHVYHMERRHHQQLTGERKKETLLNVSDLLIEANEYDEYRLTWNEEVKVDQLGITETEKRTRTYYIAEGRGGYRIIAIERAEEEE</sequence>
<dbReference type="AlphaFoldDB" id="A0A1H9P3U0"/>
<dbReference type="InterPro" id="IPR054528">
    <property type="entry name" value="TcaA_5th"/>
</dbReference>
<evidence type="ECO:0000313" key="3">
    <source>
        <dbReference type="Proteomes" id="UP000198571"/>
    </source>
</evidence>
<name>A0A1H9P3U0_9BACI</name>
<accession>A0A1H9P3U0</accession>
<evidence type="ECO:0000313" key="2">
    <source>
        <dbReference type="EMBL" id="SER42964.1"/>
    </source>
</evidence>
<protein>
    <recommendedName>
        <fullName evidence="1">TcaA protein NTF2-like domain-containing protein</fullName>
    </recommendedName>
</protein>
<feature type="domain" description="TcaA protein NTF2-like" evidence="1">
    <location>
        <begin position="30"/>
        <end position="141"/>
    </location>
</feature>
<reference evidence="3" key="1">
    <citation type="submission" date="2016-10" db="EMBL/GenBank/DDBJ databases">
        <authorList>
            <person name="Varghese N."/>
            <person name="Submissions S."/>
        </authorList>
    </citation>
    <scope>NUCLEOTIDE SEQUENCE [LARGE SCALE GENOMIC DNA]</scope>
    <source>
        <strain evidence="3">S9</strain>
    </source>
</reference>
<dbReference type="Proteomes" id="UP000198571">
    <property type="component" value="Unassembled WGS sequence"/>
</dbReference>
<proteinExistence type="predicted"/>
<dbReference type="Pfam" id="PF22819">
    <property type="entry name" value="TcaA_5th"/>
    <property type="match status" value="1"/>
</dbReference>
<dbReference type="EMBL" id="FOGT01000001">
    <property type="protein sequence ID" value="SER42964.1"/>
    <property type="molecule type" value="Genomic_DNA"/>
</dbReference>
<keyword evidence="3" id="KW-1185">Reference proteome</keyword>